<evidence type="ECO:0000313" key="1">
    <source>
        <dbReference type="EMBL" id="MPC96714.1"/>
    </source>
</evidence>
<sequence>MIMRSPQNDKSLSIRLTCPGKAVAARVPHAALIVAGNKSVTHFPNVAQGNCTCMKQMNHVREWSPLIRPERWLARASHLVNIHAGTESWDAQLWRTGPKSNTDERDTCARRLSPLITLKFITVIISFSLSEHYTVT</sequence>
<gene>
    <name evidence="1" type="ORF">E2C01_091989</name>
</gene>
<dbReference type="AlphaFoldDB" id="A0A5B7JWK7"/>
<keyword evidence="2" id="KW-1185">Reference proteome</keyword>
<reference evidence="1 2" key="1">
    <citation type="submission" date="2019-05" db="EMBL/GenBank/DDBJ databases">
        <title>Another draft genome of Portunus trituberculatus and its Hox gene families provides insights of decapod evolution.</title>
        <authorList>
            <person name="Jeong J.-H."/>
            <person name="Song I."/>
            <person name="Kim S."/>
            <person name="Choi T."/>
            <person name="Kim D."/>
            <person name="Ryu S."/>
            <person name="Kim W."/>
        </authorList>
    </citation>
    <scope>NUCLEOTIDE SEQUENCE [LARGE SCALE GENOMIC DNA]</scope>
    <source>
        <tissue evidence="1">Muscle</tissue>
    </source>
</reference>
<organism evidence="1 2">
    <name type="scientific">Portunus trituberculatus</name>
    <name type="common">Swimming crab</name>
    <name type="synonym">Neptunus trituberculatus</name>
    <dbReference type="NCBI Taxonomy" id="210409"/>
    <lineage>
        <taxon>Eukaryota</taxon>
        <taxon>Metazoa</taxon>
        <taxon>Ecdysozoa</taxon>
        <taxon>Arthropoda</taxon>
        <taxon>Crustacea</taxon>
        <taxon>Multicrustacea</taxon>
        <taxon>Malacostraca</taxon>
        <taxon>Eumalacostraca</taxon>
        <taxon>Eucarida</taxon>
        <taxon>Decapoda</taxon>
        <taxon>Pleocyemata</taxon>
        <taxon>Brachyura</taxon>
        <taxon>Eubrachyura</taxon>
        <taxon>Portunoidea</taxon>
        <taxon>Portunidae</taxon>
        <taxon>Portuninae</taxon>
        <taxon>Portunus</taxon>
    </lineage>
</organism>
<evidence type="ECO:0000313" key="2">
    <source>
        <dbReference type="Proteomes" id="UP000324222"/>
    </source>
</evidence>
<comment type="caution">
    <text evidence="1">The sequence shown here is derived from an EMBL/GenBank/DDBJ whole genome shotgun (WGS) entry which is preliminary data.</text>
</comment>
<name>A0A5B7JWK7_PORTR</name>
<dbReference type="Proteomes" id="UP000324222">
    <property type="component" value="Unassembled WGS sequence"/>
</dbReference>
<dbReference type="EMBL" id="VSRR010107045">
    <property type="protein sequence ID" value="MPC96714.1"/>
    <property type="molecule type" value="Genomic_DNA"/>
</dbReference>
<protein>
    <submittedName>
        <fullName evidence="1">Uncharacterized protein</fullName>
    </submittedName>
</protein>
<accession>A0A5B7JWK7</accession>
<proteinExistence type="predicted"/>